<name>A0AA90SM09_9GAMM</name>
<proteinExistence type="predicted"/>
<keyword evidence="2" id="KW-1185">Reference proteome</keyword>
<organism evidence="1 2">
    <name type="scientific">Candidatus Endonucleibacter bathymodioli</name>
    <dbReference type="NCBI Taxonomy" id="539814"/>
    <lineage>
        <taxon>Bacteria</taxon>
        <taxon>Pseudomonadati</taxon>
        <taxon>Pseudomonadota</taxon>
        <taxon>Gammaproteobacteria</taxon>
        <taxon>Oceanospirillales</taxon>
        <taxon>Endozoicomonadaceae</taxon>
        <taxon>Candidatus Endonucleibacter</taxon>
    </lineage>
</organism>
<dbReference type="Proteomes" id="UP001178148">
    <property type="component" value="Unassembled WGS sequence"/>
</dbReference>
<reference evidence="1 2" key="1">
    <citation type="journal article" date="2023" name="bioRxiv">
        <title>An intranuclear bacterial parasite of deep-sea mussels expresses apoptosis inhibitors acquired from its host.</title>
        <authorList>
            <person name="Gonzalez Porras M.A."/>
            <person name="Assie A."/>
            <person name="Tietjen M."/>
            <person name="Violette M."/>
            <person name="Kleiner M."/>
            <person name="Gruber-Vodicka H."/>
            <person name="Dubilier N."/>
            <person name="Leisch N."/>
        </authorList>
    </citation>
    <scope>NUCLEOTIDE SEQUENCE [LARGE SCALE GENOMIC DNA]</scope>
    <source>
        <strain evidence="1">IAP13</strain>
    </source>
</reference>
<comment type="caution">
    <text evidence="1">The sequence shown here is derived from an EMBL/GenBank/DDBJ whole genome shotgun (WGS) entry which is preliminary data.</text>
</comment>
<sequence length="389" mass="44980">MTNFSLPALLLSCITFLFTGYIGAGEFNISYYKKNEIMFSGNGEVFRFPLSFLKDANWNIDCFSTTGESNETKVLCCFSRKKIILAFEPNLNKHEVDLDLALNLNLTLNLDSDLPLTLGCNNIKQHKSFIDGQKFIHIKNKIKRDHELLRGIDLLELMCKLNQYFNNTQGEAGKAKSLFLSSVIENICLHTGNEEFTDDDVNEKHGSDDDGVMVTMLVILDNSVLNLNYQDAPIPKKFICLLPVCNYTSDVWMKIATHMQDEHPLMAINKKKSIHDATVLWPRMHDRDKNHAARINFPTEIELTKDIQKLCCAAEYKYKIHIVTIEYIIINRYRIKGGFEEFFFGCISDFIRKHKINIYCNTCKKYRHSYISSDLLPYFFPAVKYRHDT</sequence>
<protein>
    <submittedName>
        <fullName evidence="1">Uncharacterized protein</fullName>
    </submittedName>
</protein>
<accession>A0AA90SM09</accession>
<evidence type="ECO:0000313" key="1">
    <source>
        <dbReference type="EMBL" id="MDP0588436.1"/>
    </source>
</evidence>
<dbReference type="EMBL" id="JASXSV010000004">
    <property type="protein sequence ID" value="MDP0588436.1"/>
    <property type="molecule type" value="Genomic_DNA"/>
</dbReference>
<dbReference type="AlphaFoldDB" id="A0AA90SM09"/>
<evidence type="ECO:0000313" key="2">
    <source>
        <dbReference type="Proteomes" id="UP001178148"/>
    </source>
</evidence>
<gene>
    <name evidence="1" type="ORF">QS748_04305</name>
</gene>